<dbReference type="PROSITE" id="PS51257">
    <property type="entry name" value="PROKAR_LIPOPROTEIN"/>
    <property type="match status" value="1"/>
</dbReference>
<dbReference type="PROSITE" id="PS50213">
    <property type="entry name" value="FAS1"/>
    <property type="match status" value="2"/>
</dbReference>
<dbReference type="Pfam" id="PF02469">
    <property type="entry name" value="Fasciclin"/>
    <property type="match status" value="1"/>
</dbReference>
<dbReference type="InterPro" id="IPR000782">
    <property type="entry name" value="FAS1_domain"/>
</dbReference>
<dbReference type="Pfam" id="PF17133">
    <property type="entry name" value="DUF5108"/>
    <property type="match status" value="1"/>
</dbReference>
<name>A0A9D1GG80_9BACT</name>
<gene>
    <name evidence="2" type="ORF">IAD06_09665</name>
</gene>
<evidence type="ECO:0000259" key="1">
    <source>
        <dbReference type="PROSITE" id="PS50213"/>
    </source>
</evidence>
<dbReference type="AlphaFoldDB" id="A0A9D1GG80"/>
<comment type="caution">
    <text evidence="2">The sequence shown here is derived from an EMBL/GenBank/DDBJ whole genome shotgun (WGS) entry which is preliminary data.</text>
</comment>
<organism evidence="2 3">
    <name type="scientific">Candidatus Caccoplasma intestinavium</name>
    <dbReference type="NCBI Taxonomy" id="2840716"/>
    <lineage>
        <taxon>Bacteria</taxon>
        <taxon>Pseudomonadati</taxon>
        <taxon>Bacteroidota</taxon>
        <taxon>Bacteroidia</taxon>
        <taxon>Bacteroidales</taxon>
        <taxon>Bacteroidaceae</taxon>
        <taxon>Bacteroidaceae incertae sedis</taxon>
        <taxon>Candidatus Caccoplasma</taxon>
    </lineage>
</organism>
<feature type="domain" description="FAS1" evidence="1">
    <location>
        <begin position="37"/>
        <end position="168"/>
    </location>
</feature>
<dbReference type="InterPro" id="IPR033401">
    <property type="entry name" value="DUF5108"/>
</dbReference>
<sequence>MKKFSLFILALITLITSCEDPYEGTTYIRSSNDALEMTCAAYLTLNSDEFSLWVELLKYSDYYNALNDADATATVFCPDNDAMREFLEWRGVSSVRELDRDYARAVAQVHILNYDLSDASLINYAENGESIPSQTLFQSYLTTGFGYTITDVDDAELDNTLHNPDSIYINNQARLAKFTAVKTSNGEIFTMGDVIHPLAETILDKLRPYDEYNIFVGAAELCGYDKIVSRIADTTYNINGSMSINSVNFTCLAVPDEVYAQSGISSVSDLCSYLNAGTNYTDSTNALYQYIAYHFFDREMKVSDFFNFSEEGQINIYDTECTYQVVTCQDVGGEHIFNEVARIVRSDMAARNGLIQKVDHILPVWEPDPVTVIWDFCNTAEIISFVNAYGADRNLGALFTSALAAKEYPIDLSEDKRDGDYGNVSAFVENETYLGNSSRASYSNYRKIGFVKCKYKSAREKDVNNYGAYMNNLLVLNLGYAGWVQLESPTIIKGRYKVELCYAANPVLYEFYASGSLTRFTLDDENASSVYIYKGLTSQGFGKATYGTAFTTLWGEIEFENSGKHVLKATMMDINAKTSSKYHQLWDYVKFTPID</sequence>
<dbReference type="InterPro" id="IPR036378">
    <property type="entry name" value="FAS1_dom_sf"/>
</dbReference>
<reference evidence="2" key="2">
    <citation type="journal article" date="2021" name="PeerJ">
        <title>Extensive microbial diversity within the chicken gut microbiome revealed by metagenomics and culture.</title>
        <authorList>
            <person name="Gilroy R."/>
            <person name="Ravi A."/>
            <person name="Getino M."/>
            <person name="Pursley I."/>
            <person name="Horton D.L."/>
            <person name="Alikhan N.F."/>
            <person name="Baker D."/>
            <person name="Gharbi K."/>
            <person name="Hall N."/>
            <person name="Watson M."/>
            <person name="Adriaenssens E.M."/>
            <person name="Foster-Nyarko E."/>
            <person name="Jarju S."/>
            <person name="Secka A."/>
            <person name="Antonio M."/>
            <person name="Oren A."/>
            <person name="Chaudhuri R.R."/>
            <person name="La Ragione R."/>
            <person name="Hildebrand F."/>
            <person name="Pallen M.J."/>
        </authorList>
    </citation>
    <scope>NUCLEOTIDE SEQUENCE</scope>
    <source>
        <strain evidence="2">21143</strain>
    </source>
</reference>
<evidence type="ECO:0000313" key="3">
    <source>
        <dbReference type="Proteomes" id="UP000886722"/>
    </source>
</evidence>
<protein>
    <submittedName>
        <fullName evidence="2">DUF5108 domain-containing protein</fullName>
    </submittedName>
</protein>
<dbReference type="Gene3D" id="2.30.180.10">
    <property type="entry name" value="FAS1 domain"/>
    <property type="match status" value="2"/>
</dbReference>
<reference evidence="2" key="1">
    <citation type="submission" date="2020-10" db="EMBL/GenBank/DDBJ databases">
        <authorList>
            <person name="Gilroy R."/>
        </authorList>
    </citation>
    <scope>NUCLEOTIDE SEQUENCE</scope>
    <source>
        <strain evidence="2">21143</strain>
    </source>
</reference>
<feature type="domain" description="FAS1" evidence="1">
    <location>
        <begin position="199"/>
        <end position="362"/>
    </location>
</feature>
<accession>A0A9D1GG80</accession>
<proteinExistence type="predicted"/>
<dbReference type="Proteomes" id="UP000886722">
    <property type="component" value="Unassembled WGS sequence"/>
</dbReference>
<dbReference type="EMBL" id="DVKT01000071">
    <property type="protein sequence ID" value="HIT40283.1"/>
    <property type="molecule type" value="Genomic_DNA"/>
</dbReference>
<evidence type="ECO:0000313" key="2">
    <source>
        <dbReference type="EMBL" id="HIT40283.1"/>
    </source>
</evidence>
<dbReference type="SUPFAM" id="SSF82153">
    <property type="entry name" value="FAS1 domain"/>
    <property type="match status" value="2"/>
</dbReference>